<gene>
    <name evidence="9" type="ORF">CEJ09_02760</name>
</gene>
<proteinExistence type="inferred from homology"/>
<keyword evidence="3" id="KW-0997">Cell inner membrane</keyword>
<comment type="similarity">
    <text evidence="8">Belongs to the hok/gef family.</text>
</comment>
<evidence type="ECO:0000256" key="3">
    <source>
        <dbReference type="ARBA" id="ARBA00022519"/>
    </source>
</evidence>
<keyword evidence="6 8" id="KW-1133">Transmembrane helix</keyword>
<protein>
    <submittedName>
        <fullName evidence="9">Hok/Gef family protein</fullName>
    </submittedName>
</protein>
<dbReference type="GO" id="GO:0005886">
    <property type="term" value="C:plasma membrane"/>
    <property type="evidence" value="ECO:0007669"/>
    <property type="project" value="UniProtKB-SubCell"/>
</dbReference>
<dbReference type="EMBL" id="AAGWQQ010000003">
    <property type="protein sequence ID" value="EBS7980773.1"/>
    <property type="molecule type" value="Genomic_DNA"/>
</dbReference>
<comment type="caution">
    <text evidence="9">The sequence shown here is derived from an EMBL/GenBank/DDBJ whole genome shotgun (WGS) entry which is preliminary data.</text>
</comment>
<comment type="subcellular location">
    <subcellularLocation>
        <location evidence="1 8">Cell inner membrane</location>
        <topology evidence="1 8">Single-pass membrane protein</topology>
    </subcellularLocation>
</comment>
<evidence type="ECO:0000313" key="9">
    <source>
        <dbReference type="EMBL" id="EBS7980773.1"/>
    </source>
</evidence>
<evidence type="ECO:0000256" key="6">
    <source>
        <dbReference type="ARBA" id="ARBA00022989"/>
    </source>
</evidence>
<dbReference type="InterPro" id="IPR000021">
    <property type="entry name" value="Hok/gef_toxin"/>
</dbReference>
<keyword evidence="4" id="KW-1277">Toxin-antitoxin system</keyword>
<accession>A0A5U0PFW7</accession>
<dbReference type="PRINTS" id="PR00281">
    <property type="entry name" value="HOKGEFTOXIC"/>
</dbReference>
<sequence length="100" mass="11030">MPELSASVFLKQISESPELMLINPRPTFMHEQHNRSLLPAIRQGEKAMKPPQLKGVICLAVIASVTILALTWMTRNRICEIHYSGGGVELAAFMACNPGK</sequence>
<reference evidence="9" key="1">
    <citation type="submission" date="2018-07" db="EMBL/GenBank/DDBJ databases">
        <authorList>
            <consortium name="PulseNet: The National Subtyping Network for Foodborne Disease Surveillance"/>
            <person name="Tarr C.L."/>
            <person name="Trees E."/>
            <person name="Katz L.S."/>
            <person name="Carleton-Romer H.A."/>
            <person name="Stroika S."/>
            <person name="Kucerova Z."/>
            <person name="Roache K.F."/>
            <person name="Sabol A.L."/>
            <person name="Besser J."/>
            <person name="Gerner-Smidt P."/>
        </authorList>
    </citation>
    <scope>NUCLEOTIDE SEQUENCE</scope>
    <source>
        <strain evidence="9">PNUSAS015592</strain>
    </source>
</reference>
<evidence type="ECO:0000256" key="2">
    <source>
        <dbReference type="ARBA" id="ARBA00022475"/>
    </source>
</evidence>
<keyword evidence="7 8" id="KW-0472">Membrane</keyword>
<keyword evidence="2" id="KW-1003">Cell membrane</keyword>
<evidence type="ECO:0000256" key="4">
    <source>
        <dbReference type="ARBA" id="ARBA00022649"/>
    </source>
</evidence>
<organism evidence="9">
    <name type="scientific">Salmonella enterica</name>
    <name type="common">Salmonella choleraesuis</name>
    <dbReference type="NCBI Taxonomy" id="28901"/>
    <lineage>
        <taxon>Bacteria</taxon>
        <taxon>Pseudomonadati</taxon>
        <taxon>Pseudomonadota</taxon>
        <taxon>Gammaproteobacteria</taxon>
        <taxon>Enterobacterales</taxon>
        <taxon>Enterobacteriaceae</taxon>
        <taxon>Salmonella</taxon>
    </lineage>
</organism>
<evidence type="ECO:0000256" key="5">
    <source>
        <dbReference type="ARBA" id="ARBA00022692"/>
    </source>
</evidence>
<evidence type="ECO:0000256" key="1">
    <source>
        <dbReference type="ARBA" id="ARBA00004377"/>
    </source>
</evidence>
<dbReference type="AlphaFoldDB" id="A0A5U0PFW7"/>
<dbReference type="Pfam" id="PF01848">
    <property type="entry name" value="HOK_GEF"/>
    <property type="match status" value="1"/>
</dbReference>
<evidence type="ECO:0000256" key="7">
    <source>
        <dbReference type="ARBA" id="ARBA00023136"/>
    </source>
</evidence>
<feature type="transmembrane region" description="Helical" evidence="8">
    <location>
        <begin position="56"/>
        <end position="74"/>
    </location>
</feature>
<name>A0A5U0PFW7_SALER</name>
<keyword evidence="5 8" id="KW-0812">Transmembrane</keyword>
<evidence type="ECO:0000256" key="8">
    <source>
        <dbReference type="RuleBase" id="RU221113"/>
    </source>
</evidence>